<comment type="catalytic activity">
    <reaction evidence="1">
        <text>a beta-lactam + H2O = a substituted beta-amino acid</text>
        <dbReference type="Rhea" id="RHEA:20401"/>
        <dbReference type="ChEBI" id="CHEBI:15377"/>
        <dbReference type="ChEBI" id="CHEBI:35627"/>
        <dbReference type="ChEBI" id="CHEBI:140347"/>
        <dbReference type="EC" id="3.5.2.6"/>
    </reaction>
</comment>
<dbReference type="Pfam" id="PF00905">
    <property type="entry name" value="Transpeptidase"/>
    <property type="match status" value="1"/>
</dbReference>
<feature type="domain" description="Penicillin-binding protein dimerisation" evidence="13">
    <location>
        <begin position="148"/>
        <end position="306"/>
    </location>
</feature>
<dbReference type="InterPro" id="IPR005311">
    <property type="entry name" value="PBP_dimer"/>
</dbReference>
<dbReference type="EC" id="3.5.2.6" evidence="5"/>
<feature type="compositionally biased region" description="Polar residues" evidence="10">
    <location>
        <begin position="926"/>
        <end position="939"/>
    </location>
</feature>
<evidence type="ECO:0000256" key="1">
    <source>
        <dbReference type="ARBA" id="ARBA00001526"/>
    </source>
</evidence>
<feature type="compositionally biased region" description="Low complexity" evidence="10">
    <location>
        <begin position="944"/>
        <end position="957"/>
    </location>
</feature>
<evidence type="ECO:0000259" key="13">
    <source>
        <dbReference type="Pfam" id="PF03717"/>
    </source>
</evidence>
<keyword evidence="15" id="KW-1185">Reference proteome</keyword>
<dbReference type="InterPro" id="IPR036138">
    <property type="entry name" value="PBP_dimer_sf"/>
</dbReference>
<evidence type="ECO:0000256" key="4">
    <source>
        <dbReference type="ARBA" id="ARBA00007898"/>
    </source>
</evidence>
<comment type="subcellular location">
    <subcellularLocation>
        <location evidence="2">Membrane</location>
    </subcellularLocation>
</comment>
<dbReference type="CDD" id="cd06577">
    <property type="entry name" value="PASTA_pknB"/>
    <property type="match status" value="1"/>
</dbReference>
<evidence type="ECO:0000256" key="3">
    <source>
        <dbReference type="ARBA" id="ARBA00007171"/>
    </source>
</evidence>
<keyword evidence="6" id="KW-0732">Signal</keyword>
<dbReference type="EMBL" id="CP118868">
    <property type="protein sequence ID" value="WEG35904.1"/>
    <property type="molecule type" value="Genomic_DNA"/>
</dbReference>
<comment type="similarity">
    <text evidence="3">Belongs to the transpeptidase family.</text>
</comment>
<evidence type="ECO:0000259" key="12">
    <source>
        <dbReference type="Pfam" id="PF00905"/>
    </source>
</evidence>
<feature type="region of interest" description="Disordered" evidence="10">
    <location>
        <begin position="1"/>
        <end position="21"/>
    </location>
</feature>
<feature type="compositionally biased region" description="Polar residues" evidence="10">
    <location>
        <begin position="1"/>
        <end position="10"/>
    </location>
</feature>
<organism evidence="14 15">
    <name type="scientific">Amygdalobacter indicium</name>
    <dbReference type="NCBI Taxonomy" id="3029272"/>
    <lineage>
        <taxon>Bacteria</taxon>
        <taxon>Bacillati</taxon>
        <taxon>Bacillota</taxon>
        <taxon>Clostridia</taxon>
        <taxon>Eubacteriales</taxon>
        <taxon>Oscillospiraceae</taxon>
        <taxon>Amygdalobacter</taxon>
    </lineage>
</organism>
<dbReference type="PANTHER" id="PTHR30627">
    <property type="entry name" value="PEPTIDOGLYCAN D,D-TRANSPEPTIDASE"/>
    <property type="match status" value="1"/>
</dbReference>
<evidence type="ECO:0000256" key="10">
    <source>
        <dbReference type="SAM" id="MobiDB-lite"/>
    </source>
</evidence>
<dbReference type="RefSeq" id="WP_315571960.1">
    <property type="nucleotide sequence ID" value="NZ_CP118868.1"/>
</dbReference>
<dbReference type="InterPro" id="IPR001460">
    <property type="entry name" value="PCN-bd_Tpept"/>
</dbReference>
<evidence type="ECO:0000313" key="15">
    <source>
        <dbReference type="Proteomes" id="UP001220478"/>
    </source>
</evidence>
<name>A0ABY8C8R9_9FIRM</name>
<keyword evidence="11" id="KW-0812">Transmembrane</keyword>
<proteinExistence type="inferred from homology"/>
<evidence type="ECO:0000256" key="11">
    <source>
        <dbReference type="SAM" id="Phobius"/>
    </source>
</evidence>
<evidence type="ECO:0000256" key="9">
    <source>
        <dbReference type="ARBA" id="ARBA00023251"/>
    </source>
</evidence>
<dbReference type="SUPFAM" id="SSF56601">
    <property type="entry name" value="beta-lactamase/transpeptidase-like"/>
    <property type="match status" value="1"/>
</dbReference>
<feature type="domain" description="Penicillin-binding protein transpeptidase" evidence="12">
    <location>
        <begin position="354"/>
        <end position="737"/>
    </location>
</feature>
<evidence type="ECO:0000256" key="5">
    <source>
        <dbReference type="ARBA" id="ARBA00012865"/>
    </source>
</evidence>
<reference evidence="14 15" key="1">
    <citation type="submission" date="2023-02" db="EMBL/GenBank/DDBJ databases">
        <title>Novel Oscillospiraceae bacterial genomes.</title>
        <authorList>
            <person name="Srinivasan S."/>
            <person name="Austin M.N."/>
            <person name="Fiedler T.L."/>
            <person name="Strenk S.M."/>
            <person name="Agnew K.J."/>
            <person name="Nagana Gowda G.A."/>
            <person name="Raftery D."/>
            <person name="Beamer M.A."/>
            <person name="Achilles S.L."/>
            <person name="Wiesenfeld H.C."/>
            <person name="Fredricks D.N."/>
            <person name="Hillier S.L."/>
        </authorList>
    </citation>
    <scope>NUCLEOTIDE SEQUENCE [LARGE SCALE GENOMIC DNA]</scope>
    <source>
        <strain evidence="14 15">CHIC02 1186E3-8</strain>
    </source>
</reference>
<dbReference type="SUPFAM" id="SSF56519">
    <property type="entry name" value="Penicillin binding protein dimerisation domain"/>
    <property type="match status" value="1"/>
</dbReference>
<gene>
    <name evidence="14" type="ORF">PYS61_01685</name>
</gene>
<dbReference type="InterPro" id="IPR012338">
    <property type="entry name" value="Beta-lactam/transpept-like"/>
</dbReference>
<sequence length="968" mass="108667">MVKLPFSNSKKSAKEQEEPQVYAPAGYSTDLHWRMPASAARNLSKQAAAKTATEIKRHNRTLWNWKAHKGAIKKFTEANTANQNAYATYRSETDKSRKNSITYVLVIFALVAVLSLASIVKMFDLTVIKHKEYVGKAANQRLQRNVSYPERGNIYDRNGTLLALTTYVYNIGISPSALRSYLIDRAPKRSEIAEQVGKILEIDNSKMQEIIKQTDKPYIQLKRNVAAEVKNKLQEYLTQENIYGIVVDPVMTRYYPQNEYLSQVIGFTSKQDDMIEGVTGIERQYNAELSGQKGVSYKEVDNFNRQPLNNSLNLDINPQKSDDVYLTINKNIQEEAQRQIDALTNITEPRLGAFAVIAKPDTGEILAMAQSQTFNLNKPYEKPRLNDLRIKYLIKDIEDRKKREEKARKKREYDETWAKIRGETLPTTAETTLDPTEIKKRADIERSITGEFDPFKNEQDMAYLTGEVWSNFCVQKSYEPGSIFKPFTLAIALQRNAVDLEKDYFSDSPLWVEGWTAYPIKCWSENMFGVNHGTELISQALWYSCNPPFSRLAERIGLDPFFEYVVKLGFYDKTGVDLPGEGVGVQHALNSLDMADLATLAFGEQATATPMQIMNAYIALANSGNMMEPHIVSKITDTNGNIKREIRPKTVRRVFSPEISRKVVELMRGTTHDGYPGQYIYSTGLDLAGKTGTSTVDVDGDGKDDLSCFSTVVIGSASNPEYIILIATLQPLDNNSYGTWAVQTAARRLALITHNELHKKAEFTDYDYSNAWRKHIVLNYKGLTLQHAYMDATEVRGLELVWPIGTDPLDEPITEQWPAPDARMIDDGKVFVGTAKHPLSSLNIQGNTDVPDFTGLNIVQAKALAKAAHINICIDGVDPKGVVISQDISRYNEAGVVNQIRKWAVVRLRFTAKPYDPEVDDVVSNFKQAQVRPTQNKSDASPPAGTATGKKTGKTAGQQPPVKGTKKH</sequence>
<dbReference type="Gene3D" id="3.90.1310.10">
    <property type="entry name" value="Penicillin-binding protein 2a (Domain 2)"/>
    <property type="match status" value="1"/>
</dbReference>
<dbReference type="InterPro" id="IPR050515">
    <property type="entry name" value="Beta-lactam/transpept"/>
</dbReference>
<evidence type="ECO:0000313" key="14">
    <source>
        <dbReference type="EMBL" id="WEG35904.1"/>
    </source>
</evidence>
<keyword evidence="9" id="KW-0046">Antibiotic resistance</keyword>
<keyword evidence="7" id="KW-0378">Hydrolase</keyword>
<keyword evidence="8 11" id="KW-0472">Membrane</keyword>
<feature type="region of interest" description="Disordered" evidence="10">
    <location>
        <begin position="926"/>
        <end position="968"/>
    </location>
</feature>
<keyword evidence="11" id="KW-1133">Transmembrane helix</keyword>
<evidence type="ECO:0000256" key="7">
    <source>
        <dbReference type="ARBA" id="ARBA00022801"/>
    </source>
</evidence>
<evidence type="ECO:0000256" key="6">
    <source>
        <dbReference type="ARBA" id="ARBA00022729"/>
    </source>
</evidence>
<feature type="transmembrane region" description="Helical" evidence="11">
    <location>
        <begin position="100"/>
        <end position="120"/>
    </location>
</feature>
<dbReference type="Gene3D" id="3.40.710.10">
    <property type="entry name" value="DD-peptidase/beta-lactamase superfamily"/>
    <property type="match status" value="1"/>
</dbReference>
<evidence type="ECO:0000256" key="8">
    <source>
        <dbReference type="ARBA" id="ARBA00023136"/>
    </source>
</evidence>
<dbReference type="Proteomes" id="UP001220478">
    <property type="component" value="Chromosome"/>
</dbReference>
<dbReference type="Pfam" id="PF03717">
    <property type="entry name" value="PBP_dimer"/>
    <property type="match status" value="1"/>
</dbReference>
<accession>A0ABY8C8R9</accession>
<comment type="similarity">
    <text evidence="4">Belongs to the class-D beta-lactamase family.</text>
</comment>
<dbReference type="PANTHER" id="PTHR30627:SF6">
    <property type="entry name" value="BETA-LACTAMASE YBXI-RELATED"/>
    <property type="match status" value="1"/>
</dbReference>
<protein>
    <recommendedName>
        <fullName evidence="5">beta-lactamase</fullName>
        <ecNumber evidence="5">3.5.2.6</ecNumber>
    </recommendedName>
</protein>
<dbReference type="InterPro" id="IPR005543">
    <property type="entry name" value="PASTA_dom"/>
</dbReference>
<evidence type="ECO:0000256" key="2">
    <source>
        <dbReference type="ARBA" id="ARBA00004370"/>
    </source>
</evidence>